<sequence>MTRELDGIPGWFWPADQRLFDWFLSRDDRGDLLELGCYLGKSAVLIGRHLRAGERFTVCDLFESGSGSGSGEPEAGSYKELTRERFERNYLNHHAELPEIVHGPTSVILDHVEPGSCRFIHVDASHLYVHVRQDVDSARALLTADGVVVFDDIRSEHTPGVALAVWEAVSTLGLSPVCLTTQKLYATWAEPSRLREELLGWLKGQDDLWHTVDPLGDHQLVRVNQRKKAAQPPDLKRVTADLMKVTAELRAATREVSESRPVMRRAVGWARRLRRR</sequence>
<proteinExistence type="predicted"/>
<evidence type="ECO:0008006" key="3">
    <source>
        <dbReference type="Google" id="ProtNLM"/>
    </source>
</evidence>
<dbReference type="Proteomes" id="UP000530928">
    <property type="component" value="Unassembled WGS sequence"/>
</dbReference>
<organism evidence="1 2">
    <name type="scientific">Nonomuraea soli</name>
    <dbReference type="NCBI Taxonomy" id="1032476"/>
    <lineage>
        <taxon>Bacteria</taxon>
        <taxon>Bacillati</taxon>
        <taxon>Actinomycetota</taxon>
        <taxon>Actinomycetes</taxon>
        <taxon>Streptosporangiales</taxon>
        <taxon>Streptosporangiaceae</taxon>
        <taxon>Nonomuraea</taxon>
    </lineage>
</organism>
<dbReference type="SUPFAM" id="SSF53335">
    <property type="entry name" value="S-adenosyl-L-methionine-dependent methyltransferases"/>
    <property type="match status" value="1"/>
</dbReference>
<name>A0A7W0HUP0_9ACTN</name>
<evidence type="ECO:0000313" key="2">
    <source>
        <dbReference type="Proteomes" id="UP000530928"/>
    </source>
</evidence>
<gene>
    <name evidence="1" type="ORF">HNR30_007754</name>
</gene>
<protein>
    <recommendedName>
        <fullName evidence="3">Class I SAM-dependent methyltransferase</fullName>
    </recommendedName>
</protein>
<dbReference type="EMBL" id="JACDUR010000008">
    <property type="protein sequence ID" value="MBA2896363.1"/>
    <property type="molecule type" value="Genomic_DNA"/>
</dbReference>
<comment type="caution">
    <text evidence="1">The sequence shown here is derived from an EMBL/GenBank/DDBJ whole genome shotgun (WGS) entry which is preliminary data.</text>
</comment>
<keyword evidence="2" id="KW-1185">Reference proteome</keyword>
<dbReference type="RefSeq" id="WP_181615050.1">
    <property type="nucleotide sequence ID" value="NZ_BAABAM010000007.1"/>
</dbReference>
<accession>A0A7W0HUP0</accession>
<dbReference type="Gene3D" id="3.40.50.150">
    <property type="entry name" value="Vaccinia Virus protein VP39"/>
    <property type="match status" value="1"/>
</dbReference>
<dbReference type="Pfam" id="PF13578">
    <property type="entry name" value="Methyltransf_24"/>
    <property type="match status" value="1"/>
</dbReference>
<reference evidence="1 2" key="1">
    <citation type="submission" date="2020-07" db="EMBL/GenBank/DDBJ databases">
        <title>Genomic Encyclopedia of Type Strains, Phase IV (KMG-IV): sequencing the most valuable type-strain genomes for metagenomic binning, comparative biology and taxonomic classification.</title>
        <authorList>
            <person name="Goeker M."/>
        </authorList>
    </citation>
    <scope>NUCLEOTIDE SEQUENCE [LARGE SCALE GENOMIC DNA]</scope>
    <source>
        <strain evidence="1 2">DSM 45533</strain>
    </source>
</reference>
<dbReference type="AlphaFoldDB" id="A0A7W0HUP0"/>
<evidence type="ECO:0000313" key="1">
    <source>
        <dbReference type="EMBL" id="MBA2896363.1"/>
    </source>
</evidence>
<dbReference type="InterPro" id="IPR029063">
    <property type="entry name" value="SAM-dependent_MTases_sf"/>
</dbReference>